<dbReference type="EMBL" id="KZ502674">
    <property type="protein sequence ID" value="PKU74275.1"/>
    <property type="molecule type" value="Genomic_DNA"/>
</dbReference>
<reference evidence="2 3" key="2">
    <citation type="journal article" date="2017" name="Nature">
        <title>The Apostasia genome and the evolution of orchids.</title>
        <authorList>
            <person name="Zhang G.Q."/>
            <person name="Liu K.W."/>
            <person name="Li Z."/>
            <person name="Lohaus R."/>
            <person name="Hsiao Y.Y."/>
            <person name="Niu S.C."/>
            <person name="Wang J.Y."/>
            <person name="Lin Y.C."/>
            <person name="Xu Q."/>
            <person name="Chen L.J."/>
            <person name="Yoshida K."/>
            <person name="Fujiwara S."/>
            <person name="Wang Z.W."/>
            <person name="Zhang Y.Q."/>
            <person name="Mitsuda N."/>
            <person name="Wang M."/>
            <person name="Liu G.H."/>
            <person name="Pecoraro L."/>
            <person name="Huang H.X."/>
            <person name="Xiao X.J."/>
            <person name="Lin M."/>
            <person name="Wu X.Y."/>
            <person name="Wu W.L."/>
            <person name="Chen Y.Y."/>
            <person name="Chang S.B."/>
            <person name="Sakamoto S."/>
            <person name="Ohme-Takagi M."/>
            <person name="Yagi M."/>
            <person name="Zeng S.J."/>
            <person name="Shen C.Y."/>
            <person name="Yeh C.M."/>
            <person name="Luo Y.B."/>
            <person name="Tsai W.C."/>
            <person name="Van de Peer Y."/>
            <person name="Liu Z.J."/>
        </authorList>
    </citation>
    <scope>NUCLEOTIDE SEQUENCE [LARGE SCALE GENOMIC DNA]</scope>
    <source>
        <tissue evidence="2">The whole plant</tissue>
    </source>
</reference>
<accession>A0A2I0WF42</accession>
<evidence type="ECO:0000313" key="2">
    <source>
        <dbReference type="EMBL" id="PKU74275.1"/>
    </source>
</evidence>
<evidence type="ECO:0000256" key="1">
    <source>
        <dbReference type="SAM" id="MobiDB-lite"/>
    </source>
</evidence>
<gene>
    <name evidence="2" type="ORF">MA16_Dca003478</name>
</gene>
<reference evidence="2 3" key="1">
    <citation type="journal article" date="2016" name="Sci. Rep.">
        <title>The Dendrobium catenatum Lindl. genome sequence provides insights into polysaccharide synthase, floral development and adaptive evolution.</title>
        <authorList>
            <person name="Zhang G.Q."/>
            <person name="Xu Q."/>
            <person name="Bian C."/>
            <person name="Tsai W.C."/>
            <person name="Yeh C.M."/>
            <person name="Liu K.W."/>
            <person name="Yoshida K."/>
            <person name="Zhang L.S."/>
            <person name="Chang S.B."/>
            <person name="Chen F."/>
            <person name="Shi Y."/>
            <person name="Su Y.Y."/>
            <person name="Zhang Y.Q."/>
            <person name="Chen L.J."/>
            <person name="Yin Y."/>
            <person name="Lin M."/>
            <person name="Huang H."/>
            <person name="Deng H."/>
            <person name="Wang Z.W."/>
            <person name="Zhu S.L."/>
            <person name="Zhao X."/>
            <person name="Deng C."/>
            <person name="Niu S.C."/>
            <person name="Huang J."/>
            <person name="Wang M."/>
            <person name="Liu G.H."/>
            <person name="Yang H.J."/>
            <person name="Xiao X.J."/>
            <person name="Hsiao Y.Y."/>
            <person name="Wu W.L."/>
            <person name="Chen Y.Y."/>
            <person name="Mitsuda N."/>
            <person name="Ohme-Takagi M."/>
            <person name="Luo Y.B."/>
            <person name="Van de Peer Y."/>
            <person name="Liu Z.J."/>
        </authorList>
    </citation>
    <scope>NUCLEOTIDE SEQUENCE [LARGE SCALE GENOMIC DNA]</scope>
    <source>
        <tissue evidence="2">The whole plant</tissue>
    </source>
</reference>
<name>A0A2I0WF42_9ASPA</name>
<evidence type="ECO:0000313" key="3">
    <source>
        <dbReference type="Proteomes" id="UP000233837"/>
    </source>
</evidence>
<dbReference type="AlphaFoldDB" id="A0A2I0WF42"/>
<sequence length="53" mass="5390">MVEFPQNSDVAPVTEAVSIGTVHGSPEGLGSGEARWGDAGVTEASGDLNETME</sequence>
<proteinExistence type="predicted"/>
<feature type="region of interest" description="Disordered" evidence="1">
    <location>
        <begin position="1"/>
        <end position="53"/>
    </location>
</feature>
<dbReference type="Proteomes" id="UP000233837">
    <property type="component" value="Unassembled WGS sequence"/>
</dbReference>
<protein>
    <submittedName>
        <fullName evidence="2">Uncharacterized protein</fullName>
    </submittedName>
</protein>
<keyword evidence="3" id="KW-1185">Reference proteome</keyword>
<organism evidence="2 3">
    <name type="scientific">Dendrobium catenatum</name>
    <dbReference type="NCBI Taxonomy" id="906689"/>
    <lineage>
        <taxon>Eukaryota</taxon>
        <taxon>Viridiplantae</taxon>
        <taxon>Streptophyta</taxon>
        <taxon>Embryophyta</taxon>
        <taxon>Tracheophyta</taxon>
        <taxon>Spermatophyta</taxon>
        <taxon>Magnoliopsida</taxon>
        <taxon>Liliopsida</taxon>
        <taxon>Asparagales</taxon>
        <taxon>Orchidaceae</taxon>
        <taxon>Epidendroideae</taxon>
        <taxon>Malaxideae</taxon>
        <taxon>Dendrobiinae</taxon>
        <taxon>Dendrobium</taxon>
    </lineage>
</organism>